<dbReference type="EMBL" id="QJNU01000013">
    <property type="protein sequence ID" value="RYP10770.1"/>
    <property type="molecule type" value="Genomic_DNA"/>
</dbReference>
<dbReference type="Proteomes" id="UP000293360">
    <property type="component" value="Unassembled WGS sequence"/>
</dbReference>
<sequence>MGTPTVKKNESDPVSFALAAPKCPVTYERKLALDADQFLEKPSIARANVAVSDEAPYGQSDYARKYSNYVSNMSSSGIEITTE</sequence>
<gene>
    <name evidence="1" type="ORF">DL764_000466</name>
</gene>
<evidence type="ECO:0000313" key="2">
    <source>
        <dbReference type="Proteomes" id="UP000293360"/>
    </source>
</evidence>
<organism evidence="1 2">
    <name type="scientific">Monosporascus ibericus</name>
    <dbReference type="NCBI Taxonomy" id="155417"/>
    <lineage>
        <taxon>Eukaryota</taxon>
        <taxon>Fungi</taxon>
        <taxon>Dikarya</taxon>
        <taxon>Ascomycota</taxon>
        <taxon>Pezizomycotina</taxon>
        <taxon>Sordariomycetes</taxon>
        <taxon>Xylariomycetidae</taxon>
        <taxon>Xylariales</taxon>
        <taxon>Xylariales incertae sedis</taxon>
        <taxon>Monosporascus</taxon>
    </lineage>
</organism>
<dbReference type="AlphaFoldDB" id="A0A4Q4TYN3"/>
<protein>
    <submittedName>
        <fullName evidence="1">Uncharacterized protein</fullName>
    </submittedName>
</protein>
<evidence type="ECO:0000313" key="1">
    <source>
        <dbReference type="EMBL" id="RYP10770.1"/>
    </source>
</evidence>
<keyword evidence="2" id="KW-1185">Reference proteome</keyword>
<reference evidence="1 2" key="1">
    <citation type="submission" date="2018-06" db="EMBL/GenBank/DDBJ databases">
        <title>Complete Genomes of Monosporascus.</title>
        <authorList>
            <person name="Robinson A.J."/>
            <person name="Natvig D.O."/>
        </authorList>
    </citation>
    <scope>NUCLEOTIDE SEQUENCE [LARGE SCALE GENOMIC DNA]</scope>
    <source>
        <strain evidence="1 2">CBS 110550</strain>
    </source>
</reference>
<dbReference type="OrthoDB" id="640742at2759"/>
<name>A0A4Q4TYN3_9PEZI</name>
<comment type="caution">
    <text evidence="1">The sequence shown here is derived from an EMBL/GenBank/DDBJ whole genome shotgun (WGS) entry which is preliminary data.</text>
</comment>
<accession>A0A4Q4TYN3</accession>
<proteinExistence type="predicted"/>